<accession>A0A3B7MSI7</accession>
<dbReference type="InterPro" id="IPR011664">
    <property type="entry name" value="Abi_system_AbiD/AbiF-like"/>
</dbReference>
<protein>
    <submittedName>
        <fullName evidence="1">Abi family protein</fullName>
    </submittedName>
</protein>
<evidence type="ECO:0000313" key="1">
    <source>
        <dbReference type="EMBL" id="AXY75936.1"/>
    </source>
</evidence>
<dbReference type="Pfam" id="PF07751">
    <property type="entry name" value="Abi_2"/>
    <property type="match status" value="1"/>
</dbReference>
<name>A0A3B7MSI7_9BACT</name>
<dbReference type="AlphaFoldDB" id="A0A3B7MSI7"/>
<dbReference type="EMBL" id="CP032157">
    <property type="protein sequence ID" value="AXY75936.1"/>
    <property type="molecule type" value="Genomic_DNA"/>
</dbReference>
<gene>
    <name evidence="1" type="ORF">D3H65_18970</name>
</gene>
<reference evidence="1 2" key="1">
    <citation type="submission" date="2018-09" db="EMBL/GenBank/DDBJ databases">
        <title>Genome sequencing of strain 6GH32-13.</title>
        <authorList>
            <person name="Weon H.-Y."/>
            <person name="Heo J."/>
            <person name="Kwon S.-W."/>
        </authorList>
    </citation>
    <scope>NUCLEOTIDE SEQUENCE [LARGE SCALE GENOMIC DNA]</scope>
    <source>
        <strain evidence="1 2">5GH32-13</strain>
    </source>
</reference>
<keyword evidence="2" id="KW-1185">Reference proteome</keyword>
<dbReference type="KEGG" id="pseg:D3H65_18970"/>
<dbReference type="RefSeq" id="WP_119051815.1">
    <property type="nucleotide sequence ID" value="NZ_CP032157.1"/>
</dbReference>
<organism evidence="1 2">
    <name type="scientific">Paraflavitalea soli</name>
    <dbReference type="NCBI Taxonomy" id="2315862"/>
    <lineage>
        <taxon>Bacteria</taxon>
        <taxon>Pseudomonadati</taxon>
        <taxon>Bacteroidota</taxon>
        <taxon>Chitinophagia</taxon>
        <taxon>Chitinophagales</taxon>
        <taxon>Chitinophagaceae</taxon>
        <taxon>Paraflavitalea</taxon>
    </lineage>
</organism>
<proteinExistence type="predicted"/>
<evidence type="ECO:0000313" key="2">
    <source>
        <dbReference type="Proteomes" id="UP000263900"/>
    </source>
</evidence>
<dbReference type="OrthoDB" id="5363652at2"/>
<dbReference type="Proteomes" id="UP000263900">
    <property type="component" value="Chromosome"/>
</dbReference>
<sequence>MKYTDPPLNIGEQLALLQHNNLTIDNVDTVRGVLTSVGYFRLNNYMKYFKKDNKFRNGTIIKDIQGLYEFDKVLRINLFDAIADIEVAIKALINNTLACKYGSHWLEIAEIFKPGFSYYHQSLLTEITEYCKNNPDEHFIKKYKQTYSDPVLPPSWMIMEVLSFGKVSMVYDGILNTDDRVSVSAYLKTHDNILSSWLHSFTYVRNLCAHHAKILDRNLTIKPTMPARKKNRFLLDVDELDVSKIYSVLCCIQYLLLTLKSNSGFKENIINLVSGNPVIKADALGFTSNWTQESIWK</sequence>